<dbReference type="EMBL" id="JACRYT010000034">
    <property type="protein sequence ID" value="MBC6681346.1"/>
    <property type="molecule type" value="Genomic_DNA"/>
</dbReference>
<sequence length="167" mass="18677">MSKTKIEGDYRQFMDKTYIGEWDLPESEDLTVEIDHAEVNEVKNERGTQEKLCLHLRGGYKPLILNATNGANVSEALGTKDVAKWQGKKIILYREKVSAFGKTTMAVRVRTYAPKEEIFCEECGGGIRAAHGKSPRQLAAYTKEKYGKELCAACATKAAQKKEEQEA</sequence>
<keyword evidence="2" id="KW-1185">Reference proteome</keyword>
<protein>
    <submittedName>
        <fullName evidence="1">Uncharacterized protein</fullName>
    </submittedName>
</protein>
<evidence type="ECO:0000313" key="2">
    <source>
        <dbReference type="Proteomes" id="UP000602647"/>
    </source>
</evidence>
<name>A0A923NLI1_9FIRM</name>
<proteinExistence type="predicted"/>
<comment type="caution">
    <text evidence="1">The sequence shown here is derived from an EMBL/GenBank/DDBJ whole genome shotgun (WGS) entry which is preliminary data.</text>
</comment>
<evidence type="ECO:0000313" key="1">
    <source>
        <dbReference type="EMBL" id="MBC6681346.1"/>
    </source>
</evidence>
<dbReference type="AlphaFoldDB" id="A0A923NLI1"/>
<accession>A0A923NLI1</accession>
<dbReference type="Proteomes" id="UP000602647">
    <property type="component" value="Unassembled WGS sequence"/>
</dbReference>
<reference evidence="1" key="1">
    <citation type="submission" date="2020-08" db="EMBL/GenBank/DDBJ databases">
        <title>Genome public.</title>
        <authorList>
            <person name="Liu C."/>
            <person name="Sun Q."/>
        </authorList>
    </citation>
    <scope>NUCLEOTIDE SEQUENCE</scope>
    <source>
        <strain evidence="1">BX12</strain>
    </source>
</reference>
<feature type="non-terminal residue" evidence="1">
    <location>
        <position position="167"/>
    </location>
</feature>
<organism evidence="1 2">
    <name type="scientific">Zhenpiania hominis</name>
    <dbReference type="NCBI Taxonomy" id="2763644"/>
    <lineage>
        <taxon>Bacteria</taxon>
        <taxon>Bacillati</taxon>
        <taxon>Bacillota</taxon>
        <taxon>Clostridia</taxon>
        <taxon>Peptostreptococcales</taxon>
        <taxon>Anaerovoracaceae</taxon>
        <taxon>Zhenpiania</taxon>
    </lineage>
</organism>
<gene>
    <name evidence="1" type="ORF">H9L42_16165</name>
</gene>